<keyword evidence="7 10" id="KW-1133">Transmembrane helix</keyword>
<protein>
    <submittedName>
        <fullName evidence="11">Branched-chain amino acid ABC transporter permease</fullName>
    </submittedName>
</protein>
<dbReference type="GO" id="GO:0015808">
    <property type="term" value="P:L-alanine transport"/>
    <property type="evidence" value="ECO:0007669"/>
    <property type="project" value="TreeGrafter"/>
</dbReference>
<feature type="transmembrane region" description="Helical" evidence="10">
    <location>
        <begin position="140"/>
        <end position="164"/>
    </location>
</feature>
<keyword evidence="5 10" id="KW-0812">Transmembrane</keyword>
<dbReference type="Pfam" id="PF02653">
    <property type="entry name" value="BPD_transp_2"/>
    <property type="match status" value="1"/>
</dbReference>
<comment type="similarity">
    <text evidence="9">Belongs to the binding-protein-dependent transport system permease family. LivHM subfamily.</text>
</comment>
<evidence type="ECO:0000313" key="12">
    <source>
        <dbReference type="Proteomes" id="UP000276417"/>
    </source>
</evidence>
<evidence type="ECO:0000256" key="5">
    <source>
        <dbReference type="ARBA" id="ARBA00022692"/>
    </source>
</evidence>
<reference evidence="11 12" key="1">
    <citation type="submission" date="2018-11" db="EMBL/GenBank/DDBJ databases">
        <title>Deinococcus shelandsis sp. nov., isolated from South Shetland Islands soil of Antarctica.</title>
        <authorList>
            <person name="Tian J."/>
        </authorList>
    </citation>
    <scope>NUCLEOTIDE SEQUENCE [LARGE SCALE GENOMIC DNA]</scope>
    <source>
        <strain evidence="11 12">S14-83T</strain>
        <plasmid evidence="11 12">unnamed2</plasmid>
    </source>
</reference>
<proteinExistence type="inferred from homology"/>
<feature type="transmembrane region" description="Helical" evidence="10">
    <location>
        <begin position="274"/>
        <end position="294"/>
    </location>
</feature>
<dbReference type="CDD" id="cd06582">
    <property type="entry name" value="TM_PBP1_LivH_like"/>
    <property type="match status" value="1"/>
</dbReference>
<feature type="transmembrane region" description="Helical" evidence="10">
    <location>
        <begin position="47"/>
        <end position="77"/>
    </location>
</feature>
<evidence type="ECO:0000256" key="3">
    <source>
        <dbReference type="ARBA" id="ARBA00022475"/>
    </source>
</evidence>
<dbReference type="EMBL" id="CP034186">
    <property type="protein sequence ID" value="AZI44897.1"/>
    <property type="molecule type" value="Genomic_DNA"/>
</dbReference>
<dbReference type="GO" id="GO:1903806">
    <property type="term" value="P:L-isoleucine import across plasma membrane"/>
    <property type="evidence" value="ECO:0007669"/>
    <property type="project" value="TreeGrafter"/>
</dbReference>
<feature type="transmembrane region" description="Helical" evidence="10">
    <location>
        <begin position="231"/>
        <end position="254"/>
    </location>
</feature>
<keyword evidence="3" id="KW-1003">Cell membrane</keyword>
<evidence type="ECO:0000256" key="4">
    <source>
        <dbReference type="ARBA" id="ARBA00022519"/>
    </source>
</evidence>
<feature type="transmembrane region" description="Helical" evidence="10">
    <location>
        <begin position="193"/>
        <end position="219"/>
    </location>
</feature>
<evidence type="ECO:0000256" key="2">
    <source>
        <dbReference type="ARBA" id="ARBA00022448"/>
    </source>
</evidence>
<dbReference type="PANTHER" id="PTHR11795">
    <property type="entry name" value="BRANCHED-CHAIN AMINO ACID TRANSPORT SYSTEM PERMEASE PROTEIN LIVH"/>
    <property type="match status" value="1"/>
</dbReference>
<accession>A0A3G8YKT3</accession>
<dbReference type="GO" id="GO:0015190">
    <property type="term" value="F:L-leucine transmembrane transporter activity"/>
    <property type="evidence" value="ECO:0007669"/>
    <property type="project" value="TreeGrafter"/>
</dbReference>
<dbReference type="InterPro" id="IPR001851">
    <property type="entry name" value="ABC_transp_permease"/>
</dbReference>
<evidence type="ECO:0000313" key="11">
    <source>
        <dbReference type="EMBL" id="AZI44897.1"/>
    </source>
</evidence>
<keyword evidence="11" id="KW-0614">Plasmid</keyword>
<dbReference type="OrthoDB" id="9807115at2"/>
<dbReference type="Proteomes" id="UP000276417">
    <property type="component" value="Plasmid unnamed2"/>
</dbReference>
<comment type="subcellular location">
    <subcellularLocation>
        <location evidence="1">Cell membrane</location>
        <topology evidence="1">Multi-pass membrane protein</topology>
    </subcellularLocation>
</comment>
<dbReference type="KEGG" id="dph:EHF33_18460"/>
<dbReference type="GO" id="GO:0005886">
    <property type="term" value="C:plasma membrane"/>
    <property type="evidence" value="ECO:0007669"/>
    <property type="project" value="UniProtKB-SubCell"/>
</dbReference>
<dbReference type="PANTHER" id="PTHR11795:SF371">
    <property type="entry name" value="HIGH-AFFINITY BRANCHED-CHAIN AMINO ACID TRANSPORT SYSTEM PERMEASE PROTEIN LIVH"/>
    <property type="match status" value="1"/>
</dbReference>
<dbReference type="GO" id="GO:0015188">
    <property type="term" value="F:L-isoleucine transmembrane transporter activity"/>
    <property type="evidence" value="ECO:0007669"/>
    <property type="project" value="TreeGrafter"/>
</dbReference>
<dbReference type="GO" id="GO:0015192">
    <property type="term" value="F:L-phenylalanine transmembrane transporter activity"/>
    <property type="evidence" value="ECO:0007669"/>
    <property type="project" value="TreeGrafter"/>
</dbReference>
<sequence>MTGFEYLFQQLVNALSVGSLYALIAVGLSLIFGILRLSNFAHGDMMMIGAFATVLLTTSGLSFLLACLLGIAVAALAGVIIERVAYRPVRGAPDVTMLLTSLALTFILENLGILLFTASPRNFPLPDWMTKLWSLFDGRVTFTNINVLSVGLTLVSLLFLTWFMRRTTVGLGMRAAAEDLGAAQLVGVRVNRVIVVAFMLASAFAGLAGVLWAAQAGVVDPLMGFTPLLKAFVAAIIGGLGSLPGAVLGGYLLGALEVLIVAFLPPEVSPYRDAIVFGLLIGFLLLRPGGLLNVTREVKL</sequence>
<keyword evidence="12" id="KW-1185">Reference proteome</keyword>
<dbReference type="RefSeq" id="WP_124874978.1">
    <property type="nucleotide sequence ID" value="NZ_CP034186.1"/>
</dbReference>
<gene>
    <name evidence="11" type="ORF">EHF33_18460</name>
</gene>
<feature type="transmembrane region" description="Helical" evidence="10">
    <location>
        <begin position="12"/>
        <end position="35"/>
    </location>
</feature>
<keyword evidence="2" id="KW-0813">Transport</keyword>
<keyword evidence="4" id="KW-0997">Cell inner membrane</keyword>
<keyword evidence="8 10" id="KW-0472">Membrane</keyword>
<evidence type="ECO:0000256" key="6">
    <source>
        <dbReference type="ARBA" id="ARBA00022970"/>
    </source>
</evidence>
<feature type="transmembrane region" description="Helical" evidence="10">
    <location>
        <begin position="97"/>
        <end position="119"/>
    </location>
</feature>
<evidence type="ECO:0000256" key="10">
    <source>
        <dbReference type="SAM" id="Phobius"/>
    </source>
</evidence>
<evidence type="ECO:0000256" key="8">
    <source>
        <dbReference type="ARBA" id="ARBA00023136"/>
    </source>
</evidence>
<dbReference type="GO" id="GO:0042941">
    <property type="term" value="P:D-alanine transmembrane transport"/>
    <property type="evidence" value="ECO:0007669"/>
    <property type="project" value="TreeGrafter"/>
</dbReference>
<dbReference type="AlphaFoldDB" id="A0A3G8YKT3"/>
<organism evidence="11 12">
    <name type="scientific">Deinococcus psychrotolerans</name>
    <dbReference type="NCBI Taxonomy" id="2489213"/>
    <lineage>
        <taxon>Bacteria</taxon>
        <taxon>Thermotogati</taxon>
        <taxon>Deinococcota</taxon>
        <taxon>Deinococci</taxon>
        <taxon>Deinococcales</taxon>
        <taxon>Deinococcaceae</taxon>
        <taxon>Deinococcus</taxon>
    </lineage>
</organism>
<geneLocation type="plasmid" evidence="11 12">
    <name>unnamed2</name>
</geneLocation>
<name>A0A3G8YKT3_9DEIO</name>
<evidence type="ECO:0000256" key="9">
    <source>
        <dbReference type="ARBA" id="ARBA00037998"/>
    </source>
</evidence>
<evidence type="ECO:0000256" key="1">
    <source>
        <dbReference type="ARBA" id="ARBA00004651"/>
    </source>
</evidence>
<evidence type="ECO:0000256" key="7">
    <source>
        <dbReference type="ARBA" id="ARBA00022989"/>
    </source>
</evidence>
<keyword evidence="6" id="KW-0029">Amino-acid transport</keyword>
<dbReference type="InterPro" id="IPR052157">
    <property type="entry name" value="BCAA_transport_permease"/>
</dbReference>
<dbReference type="GO" id="GO:0005304">
    <property type="term" value="F:L-valine transmembrane transporter activity"/>
    <property type="evidence" value="ECO:0007669"/>
    <property type="project" value="TreeGrafter"/>
</dbReference>